<dbReference type="InterPro" id="IPR006342">
    <property type="entry name" value="FkbM_mtfrase"/>
</dbReference>
<name>A0A255Z6Q8_9PROT</name>
<evidence type="ECO:0000259" key="1">
    <source>
        <dbReference type="Pfam" id="PF05050"/>
    </source>
</evidence>
<sequence>MGLIMAFCRRALKLVRLLFHSTFRTGLRYGVAASLENRPVMRSLQVRSVIDAGANVGQFALLMRHFHRDAVIHAFEPFPSSAAIFARLFAQDRCVHLHRHALGMAAVEADLHVSRRADSSSLLPISSSQTVFAPGTEEVGVLTVPVRRLDDVLSSADLPRPSLLKIDVQGGELDVLKGAEGLLPHLDYIYVEVSFAQFYQGQPLANEVIDHLQARGYCLTGIGGTAQDRQGLIVQADLLFSRLQNQ</sequence>
<dbReference type="InterPro" id="IPR053188">
    <property type="entry name" value="FkbM_Methyltransferase"/>
</dbReference>
<dbReference type="AlphaFoldDB" id="A0A255Z6Q8"/>
<dbReference type="SUPFAM" id="SSF53335">
    <property type="entry name" value="S-adenosyl-L-methionine-dependent methyltransferases"/>
    <property type="match status" value="1"/>
</dbReference>
<dbReference type="Pfam" id="PF05050">
    <property type="entry name" value="Methyltransf_21"/>
    <property type="match status" value="1"/>
</dbReference>
<evidence type="ECO:0000313" key="3">
    <source>
        <dbReference type="Proteomes" id="UP000216998"/>
    </source>
</evidence>
<dbReference type="NCBIfam" id="TIGR01444">
    <property type="entry name" value="fkbM_fam"/>
    <property type="match status" value="1"/>
</dbReference>
<dbReference type="PANTHER" id="PTHR36973:SF4">
    <property type="entry name" value="NODULATION PROTEIN"/>
    <property type="match status" value="1"/>
</dbReference>
<dbReference type="InterPro" id="IPR029063">
    <property type="entry name" value="SAM-dependent_MTases_sf"/>
</dbReference>
<dbReference type="Gene3D" id="3.40.50.150">
    <property type="entry name" value="Vaccinia Virus protein VP39"/>
    <property type="match status" value="1"/>
</dbReference>
<gene>
    <name evidence="2" type="ORF">CHU95_02085</name>
</gene>
<dbReference type="Proteomes" id="UP000216998">
    <property type="component" value="Unassembled WGS sequence"/>
</dbReference>
<feature type="domain" description="Methyltransferase FkbM" evidence="1">
    <location>
        <begin position="51"/>
        <end position="217"/>
    </location>
</feature>
<dbReference type="EMBL" id="NOXU01000017">
    <property type="protein sequence ID" value="OYQ37158.1"/>
    <property type="molecule type" value="Genomic_DNA"/>
</dbReference>
<proteinExistence type="predicted"/>
<reference evidence="2 3" key="1">
    <citation type="submission" date="2017-07" db="EMBL/GenBank/DDBJ databases">
        <title>Niveispirillum cyanobacteriorum sp. nov., isolated from cyanobacterial aggregates in a eutrophic lake.</title>
        <authorList>
            <person name="Cai H."/>
        </authorList>
    </citation>
    <scope>NUCLEOTIDE SEQUENCE [LARGE SCALE GENOMIC DNA]</scope>
    <source>
        <strain evidence="3">TH1-14</strain>
    </source>
</reference>
<accession>A0A255Z6Q8</accession>
<keyword evidence="3" id="KW-1185">Reference proteome</keyword>
<dbReference type="GO" id="GO:0008171">
    <property type="term" value="F:O-methyltransferase activity"/>
    <property type="evidence" value="ECO:0007669"/>
    <property type="project" value="TreeGrafter"/>
</dbReference>
<organism evidence="2 3">
    <name type="scientific">Niveispirillum lacus</name>
    <dbReference type="NCBI Taxonomy" id="1981099"/>
    <lineage>
        <taxon>Bacteria</taxon>
        <taxon>Pseudomonadati</taxon>
        <taxon>Pseudomonadota</taxon>
        <taxon>Alphaproteobacteria</taxon>
        <taxon>Rhodospirillales</taxon>
        <taxon>Azospirillaceae</taxon>
        <taxon>Niveispirillum</taxon>
    </lineage>
</organism>
<dbReference type="OrthoDB" id="292760at2"/>
<comment type="caution">
    <text evidence="2">The sequence shown here is derived from an EMBL/GenBank/DDBJ whole genome shotgun (WGS) entry which is preliminary data.</text>
</comment>
<evidence type="ECO:0000313" key="2">
    <source>
        <dbReference type="EMBL" id="OYQ37158.1"/>
    </source>
</evidence>
<dbReference type="PANTHER" id="PTHR36973">
    <property type="entry name" value="SLL1456 PROTEIN-RELATED"/>
    <property type="match status" value="1"/>
</dbReference>
<protein>
    <recommendedName>
        <fullName evidence="1">Methyltransferase FkbM domain-containing protein</fullName>
    </recommendedName>
</protein>